<dbReference type="GO" id="GO:0005524">
    <property type="term" value="F:ATP binding"/>
    <property type="evidence" value="ECO:0007669"/>
    <property type="project" value="UniProtKB-KW"/>
</dbReference>
<protein>
    <submittedName>
        <fullName evidence="4">STE20 family protein kinase</fullName>
    </submittedName>
</protein>
<reference evidence="4 5" key="1">
    <citation type="submission" date="2016-05" db="EMBL/GenBank/DDBJ databases">
        <title>Nuclear genome of Blastocystis sp. subtype 1 NandII.</title>
        <authorList>
            <person name="Gentekaki E."/>
            <person name="Curtis B."/>
            <person name="Stairs C."/>
            <person name="Eme L."/>
            <person name="Herman E."/>
            <person name="Klimes V."/>
            <person name="Arias M.C."/>
            <person name="Elias M."/>
            <person name="Hilliou F."/>
            <person name="Klute M."/>
            <person name="Malik S.-B."/>
            <person name="Pightling A."/>
            <person name="Rachubinski R."/>
            <person name="Salas D."/>
            <person name="Schlacht A."/>
            <person name="Suga H."/>
            <person name="Archibald J."/>
            <person name="Ball S.G."/>
            <person name="Clark G."/>
            <person name="Dacks J."/>
            <person name="Van Der Giezen M."/>
            <person name="Tsaousis A."/>
            <person name="Roger A."/>
        </authorList>
    </citation>
    <scope>NUCLEOTIDE SEQUENCE [LARGE SCALE GENOMIC DNA]</scope>
    <source>
        <strain evidence="5">ATCC 50177 / NandII</strain>
    </source>
</reference>
<keyword evidence="4" id="KW-0808">Transferase</keyword>
<keyword evidence="4" id="KW-0418">Kinase</keyword>
<dbReference type="PANTHER" id="PTHR48012">
    <property type="entry name" value="STERILE20-LIKE KINASE, ISOFORM B-RELATED"/>
    <property type="match status" value="1"/>
</dbReference>
<dbReference type="Pfam" id="PF00069">
    <property type="entry name" value="Pkinase"/>
    <property type="match status" value="1"/>
</dbReference>
<evidence type="ECO:0000256" key="2">
    <source>
        <dbReference type="ARBA" id="ARBA00022840"/>
    </source>
</evidence>
<evidence type="ECO:0000259" key="3">
    <source>
        <dbReference type="PROSITE" id="PS50011"/>
    </source>
</evidence>
<dbReference type="AlphaFoldDB" id="A0A196S3Z7"/>
<proteinExistence type="predicted"/>
<keyword evidence="5" id="KW-1185">Reference proteome</keyword>
<feature type="domain" description="Protein kinase" evidence="3">
    <location>
        <begin position="1"/>
        <end position="202"/>
    </location>
</feature>
<gene>
    <name evidence="4" type="ORF">AV274_6486</name>
</gene>
<dbReference type="InterPro" id="IPR008271">
    <property type="entry name" value="Ser/Thr_kinase_AS"/>
</dbReference>
<dbReference type="EMBL" id="LXWW01000577">
    <property type="protein sequence ID" value="OAO11873.1"/>
    <property type="molecule type" value="Genomic_DNA"/>
</dbReference>
<dbReference type="Proteomes" id="UP000078348">
    <property type="component" value="Unassembled WGS sequence"/>
</dbReference>
<dbReference type="InterPro" id="IPR026906">
    <property type="entry name" value="LRR_5"/>
</dbReference>
<dbReference type="SUPFAM" id="SSF52058">
    <property type="entry name" value="L domain-like"/>
    <property type="match status" value="2"/>
</dbReference>
<dbReference type="InterPro" id="IPR000719">
    <property type="entry name" value="Prot_kinase_dom"/>
</dbReference>
<accession>A0A196S3Z7</accession>
<keyword evidence="2" id="KW-0067">ATP-binding</keyword>
<dbReference type="SMART" id="SM00220">
    <property type="entry name" value="S_TKc"/>
    <property type="match status" value="1"/>
</dbReference>
<sequence length="987" mass="111220">MESCDSEFTVHFMDSCSDDNFCWIIMEYCRFDTVASFLQKVRRLTEDEIKDILACCVLGLMYMHSKGIIHRDIKGANIFLSQKGVVKLGDFGLSTETVHSFSTRKEVCGTYAWMAPELINGHGCQKSDVWSLGVTAIELAETKSPYQEYPLAEVFSQICKGPIPSLDKTKWSPVYVAFVARCLQRDVSKRPSVRELAEDPFLKESITRIRQDGCSYRIARLCSEIHSELKPATANQPVISSIAYHTPTQFDWMHRPIVPTPNPPKPPKTTLVISKVSDMSLKRVNVDSIVANPGVCNDEKVTQWDMSFYRKLKSLYVGDCCFKYVMDFCMSGFAVLESITVEKKSFSCCDGMPSTSRHARFAVSDCPRLQTLRIGDDSFADFSQFSLKHLSALKEVTVGDRCFVFISKMEMINLPKLETLELGEKTFMGMKGRSCEVIMEDLESLASFTAKEETLLYVKKVDFKNISHLEEVGLPHAFRAVTDSTVENAEFLEECIPRSTDLYIVNDYIAFNTMPTTVKSVSVSDNVCNQESLKEWTLEFWPNLESLEIGSYCFKYCKLLTLKSLFKLKTFVVGKLCFTERTFEEVDAEKIGVSDGGLVIENCTLLNSIDIGPMSFADASVFQLKNLNSLQTAAFGSVTERSACFYPANFVLDYLPMLHTLTVGEWSFSDSLHTVITNLSSLQLMNIGDSALNGNSKKGECTLKMQNLPMLKTIEAKSNAFYFVSDVVLKEIPNMTYLSIPSGLTCLKEAVLANASLFEKYKPIEECLRRRDSYLICKKEDMQGITSSVTKITVAKASCNEITINKLDLSPYKALEEVVVEDNCFKYCTSVVLRGLPKLKSLEVGYHSFSFMEYQQIIAFNIARRSASLVLDNCPALNTVRIERCSFVDYNACHLNELPALTELAFGDTEMSGCFYYCDFHLSDLPKLQRLTMGKGCFVYPKFIVFENLPKLRELALEEYCFIGGKDNTNVLKMKNAGALGRNKYLQ</sequence>
<evidence type="ECO:0000313" key="4">
    <source>
        <dbReference type="EMBL" id="OAO11873.1"/>
    </source>
</evidence>
<comment type="caution">
    <text evidence="4">The sequence shown here is derived from an EMBL/GenBank/DDBJ whole genome shotgun (WGS) entry which is preliminary data.</text>
</comment>
<organism evidence="4 5">
    <name type="scientific">Blastocystis sp. subtype 1 (strain ATCC 50177 / NandII)</name>
    <dbReference type="NCBI Taxonomy" id="478820"/>
    <lineage>
        <taxon>Eukaryota</taxon>
        <taxon>Sar</taxon>
        <taxon>Stramenopiles</taxon>
        <taxon>Bigyra</taxon>
        <taxon>Opalozoa</taxon>
        <taxon>Opalinata</taxon>
        <taxon>Blastocystidae</taxon>
        <taxon>Blastocystis</taxon>
    </lineage>
</organism>
<dbReference type="PANTHER" id="PTHR48012:SF2">
    <property type="entry name" value="STERILE20-LIKE KINASE, ISOFORM B"/>
    <property type="match status" value="1"/>
</dbReference>
<dbReference type="InterPro" id="IPR011009">
    <property type="entry name" value="Kinase-like_dom_sf"/>
</dbReference>
<name>A0A196S3Z7_BLAHN</name>
<dbReference type="InterPro" id="IPR032675">
    <property type="entry name" value="LRR_dom_sf"/>
</dbReference>
<dbReference type="Gene3D" id="1.10.510.10">
    <property type="entry name" value="Transferase(Phosphotransferase) domain 1"/>
    <property type="match status" value="1"/>
</dbReference>
<dbReference type="InterPro" id="IPR050629">
    <property type="entry name" value="STE20/SPS1-PAK"/>
</dbReference>
<dbReference type="STRING" id="478820.A0A196S3Z7"/>
<dbReference type="Gene3D" id="3.80.10.10">
    <property type="entry name" value="Ribonuclease Inhibitor"/>
    <property type="match status" value="2"/>
</dbReference>
<dbReference type="Pfam" id="PF13306">
    <property type="entry name" value="LRR_5"/>
    <property type="match status" value="1"/>
</dbReference>
<dbReference type="GO" id="GO:0004674">
    <property type="term" value="F:protein serine/threonine kinase activity"/>
    <property type="evidence" value="ECO:0007669"/>
    <property type="project" value="TreeGrafter"/>
</dbReference>
<evidence type="ECO:0000256" key="1">
    <source>
        <dbReference type="ARBA" id="ARBA00022741"/>
    </source>
</evidence>
<dbReference type="PROSITE" id="PS50011">
    <property type="entry name" value="PROTEIN_KINASE_DOM"/>
    <property type="match status" value="1"/>
</dbReference>
<dbReference type="PROSITE" id="PS00108">
    <property type="entry name" value="PROTEIN_KINASE_ST"/>
    <property type="match status" value="1"/>
</dbReference>
<dbReference type="GO" id="GO:0005737">
    <property type="term" value="C:cytoplasm"/>
    <property type="evidence" value="ECO:0007669"/>
    <property type="project" value="TreeGrafter"/>
</dbReference>
<dbReference type="SUPFAM" id="SSF56112">
    <property type="entry name" value="Protein kinase-like (PK-like)"/>
    <property type="match status" value="1"/>
</dbReference>
<evidence type="ECO:0000313" key="5">
    <source>
        <dbReference type="Proteomes" id="UP000078348"/>
    </source>
</evidence>
<keyword evidence="1" id="KW-0547">Nucleotide-binding</keyword>